<feature type="region of interest" description="Disordered" evidence="1">
    <location>
        <begin position="754"/>
        <end position="822"/>
    </location>
</feature>
<dbReference type="Proteomes" id="UP000310158">
    <property type="component" value="Unassembled WGS sequence"/>
</dbReference>
<dbReference type="InterPro" id="IPR034586">
    <property type="entry name" value="Bfa1/Byr4"/>
</dbReference>
<evidence type="ECO:0000256" key="1">
    <source>
        <dbReference type="SAM" id="MobiDB-lite"/>
    </source>
</evidence>
<feature type="compositionally biased region" description="Low complexity" evidence="1">
    <location>
        <begin position="163"/>
        <end position="191"/>
    </location>
</feature>
<feature type="compositionally biased region" description="Acidic residues" evidence="1">
    <location>
        <begin position="15"/>
        <end position="25"/>
    </location>
</feature>
<dbReference type="AlphaFoldDB" id="A0A4S4LZE7"/>
<feature type="compositionally biased region" description="Polar residues" evidence="1">
    <location>
        <begin position="1"/>
        <end position="13"/>
    </location>
</feature>
<gene>
    <name evidence="2" type="ORF">EW146_g2842</name>
</gene>
<evidence type="ECO:0008006" key="4">
    <source>
        <dbReference type="Google" id="ProtNLM"/>
    </source>
</evidence>
<feature type="compositionally biased region" description="Polar residues" evidence="1">
    <location>
        <begin position="486"/>
        <end position="495"/>
    </location>
</feature>
<feature type="compositionally biased region" description="Polar residues" evidence="1">
    <location>
        <begin position="281"/>
        <end position="292"/>
    </location>
</feature>
<feature type="compositionally biased region" description="Basic and acidic residues" evidence="1">
    <location>
        <begin position="550"/>
        <end position="559"/>
    </location>
</feature>
<feature type="compositionally biased region" description="Polar residues" evidence="1">
    <location>
        <begin position="399"/>
        <end position="421"/>
    </location>
</feature>
<evidence type="ECO:0000313" key="3">
    <source>
        <dbReference type="Proteomes" id="UP000310158"/>
    </source>
</evidence>
<sequence>MTTIPAPTITLSQEEWPDADFDLPDGEPLHASDAESDKDDDEDWDVDMRLGKTGGARAHTAAAGTAARSESSVKGVSQMITIRPPLPSTGEDDEDDEEGFSTIKVTALPKPETDLSPSPTPIDDDFEDAFALPSDLTQLSLKPLGLHHQYSKNSLEWGEKDQTSSSQSSDAYSTFGFADASPSSSNSTSASLPETEEEEEEDDGDLEGLIIPSGLFDSGSGGRHLAKLLEKKKRAPFADEGIKIASNDPEDNFESGLVIDDDADFSPSRLLQKSLDKQPKPRSTSGARSNSMPARPLSVRPPSRVNADRGKSPINPPPSSVRQLQKIKVSPSPPPRAAPTRSQSYQALLSAPAPSSSSFYAAKSSSLRGQKSHTGLKPPTPPSTQRGLSRKASMGALMGSNQTQASGSGSISKVNTPSNASRYDAPTAASRAKSTHTSSTSRMHGLEQYNVPPTRPSTPNGNQAALRLTMPTSSSRLKVRPLISNVFPSSPSTLQSRPRSPMRPPSASSFRSRLAAGTGLSNSGPKVLRKPKRQRTYGDGTELDGFDDLPTDRDKESRFRVQPKGYGNRVPGAMYPSKGDENKDWGKGTLRKRALRDGSSSGSEVAKAATDSNTRTLKRIGRIEFPPKASSHDSASSRRKKVVVSPQNQTRRKPTLIRNLNVVGEMKWNPQTLRWEGNDQALRDFDTAMGTSTRPALITHLTGSSVGSPVGSFASGARRVGNMIFDPTRMCWISTLSPEEDEPDVFADLADDEEDGDCWEANGGTIRAGQQHDSSNIASGPSDTSRSAAASRPGQPSPTRSTRSRSHTRSPSESGSDRGSRASFVCDVDDSFLDKCSQAEERHRAEMMGWNSKQDDVFADTDRRYLFDIRALATGNY</sequence>
<comment type="caution">
    <text evidence="2">The sequence shown here is derived from an EMBL/GenBank/DDBJ whole genome shotgun (WGS) entry which is preliminary data.</text>
</comment>
<organism evidence="2 3">
    <name type="scientific">Bondarzewia mesenterica</name>
    <dbReference type="NCBI Taxonomy" id="1095465"/>
    <lineage>
        <taxon>Eukaryota</taxon>
        <taxon>Fungi</taxon>
        <taxon>Dikarya</taxon>
        <taxon>Basidiomycota</taxon>
        <taxon>Agaricomycotina</taxon>
        <taxon>Agaricomycetes</taxon>
        <taxon>Russulales</taxon>
        <taxon>Bondarzewiaceae</taxon>
        <taxon>Bondarzewia</taxon>
    </lineage>
</organism>
<feature type="compositionally biased region" description="Low complexity" evidence="1">
    <location>
        <begin position="791"/>
        <end position="801"/>
    </location>
</feature>
<feature type="compositionally biased region" description="Polar residues" evidence="1">
    <location>
        <begin position="69"/>
        <end position="80"/>
    </location>
</feature>
<dbReference type="GO" id="GO:1990334">
    <property type="term" value="C:Bfa1-Bub2 complex"/>
    <property type="evidence" value="ECO:0007669"/>
    <property type="project" value="InterPro"/>
</dbReference>
<dbReference type="PANTHER" id="PTHR35140">
    <property type="entry name" value="MITOTIC CHECK POINT PROTEIN BFA1"/>
    <property type="match status" value="1"/>
</dbReference>
<feature type="compositionally biased region" description="Acidic residues" evidence="1">
    <location>
        <begin position="90"/>
        <end position="99"/>
    </location>
</feature>
<proteinExistence type="predicted"/>
<dbReference type="PANTHER" id="PTHR35140:SF1">
    <property type="entry name" value="MITOTIC CHECK POINT PROTEIN BFA1"/>
    <property type="match status" value="1"/>
</dbReference>
<feature type="compositionally biased region" description="Acidic residues" evidence="1">
    <location>
        <begin position="248"/>
        <end position="264"/>
    </location>
</feature>
<dbReference type="GO" id="GO:0044732">
    <property type="term" value="C:mitotic spindle pole body"/>
    <property type="evidence" value="ECO:0007669"/>
    <property type="project" value="TreeGrafter"/>
</dbReference>
<dbReference type="GO" id="GO:0001100">
    <property type="term" value="P:negative regulation of exit from mitosis"/>
    <property type="evidence" value="ECO:0007669"/>
    <property type="project" value="InterPro"/>
</dbReference>
<dbReference type="EMBL" id="SGPL01000087">
    <property type="protein sequence ID" value="THH18086.1"/>
    <property type="molecule type" value="Genomic_DNA"/>
</dbReference>
<dbReference type="GO" id="GO:0005096">
    <property type="term" value="F:GTPase activator activity"/>
    <property type="evidence" value="ECO:0007669"/>
    <property type="project" value="InterPro"/>
</dbReference>
<feature type="compositionally biased region" description="Acidic residues" evidence="1">
    <location>
        <begin position="194"/>
        <end position="206"/>
    </location>
</feature>
<feature type="compositionally biased region" description="Low complexity" evidence="1">
    <location>
        <begin position="338"/>
        <end position="366"/>
    </location>
</feature>
<feature type="region of interest" description="Disordered" evidence="1">
    <location>
        <begin position="157"/>
        <end position="651"/>
    </location>
</feature>
<protein>
    <recommendedName>
        <fullName evidence="4">Protein byr4</fullName>
    </recommendedName>
</protein>
<feature type="compositionally biased region" description="Polar residues" evidence="1">
    <location>
        <begin position="771"/>
        <end position="788"/>
    </location>
</feature>
<feature type="compositionally biased region" description="Acidic residues" evidence="1">
    <location>
        <begin position="36"/>
        <end position="45"/>
    </location>
</feature>
<feature type="region of interest" description="Disordered" evidence="1">
    <location>
        <begin position="1"/>
        <end position="129"/>
    </location>
</feature>
<accession>A0A4S4LZE7</accession>
<reference evidence="2 3" key="1">
    <citation type="submission" date="2019-02" db="EMBL/GenBank/DDBJ databases">
        <title>Genome sequencing of the rare red list fungi Bondarzewia mesenterica.</title>
        <authorList>
            <person name="Buettner E."/>
            <person name="Kellner H."/>
        </authorList>
    </citation>
    <scope>NUCLEOTIDE SEQUENCE [LARGE SCALE GENOMIC DNA]</scope>
    <source>
        <strain evidence="2 3">DSM 108281</strain>
    </source>
</reference>
<feature type="compositionally biased region" description="Low complexity" evidence="1">
    <location>
        <begin position="55"/>
        <end position="68"/>
    </location>
</feature>
<keyword evidence="3" id="KW-1185">Reference proteome</keyword>
<feature type="compositionally biased region" description="Basic residues" evidence="1">
    <location>
        <begin position="224"/>
        <end position="235"/>
    </location>
</feature>
<name>A0A4S4LZE7_9AGAM</name>
<evidence type="ECO:0000313" key="2">
    <source>
        <dbReference type="EMBL" id="THH18086.1"/>
    </source>
</evidence>
<dbReference type="OrthoDB" id="19159at2759"/>